<dbReference type="OrthoDB" id="8008316at2759"/>
<evidence type="ECO:0000313" key="2">
    <source>
        <dbReference type="Proteomes" id="UP000478052"/>
    </source>
</evidence>
<dbReference type="EMBL" id="VUJU01010062">
    <property type="protein sequence ID" value="KAF0716028.1"/>
    <property type="molecule type" value="Genomic_DNA"/>
</dbReference>
<evidence type="ECO:0000313" key="1">
    <source>
        <dbReference type="EMBL" id="KAF0716028.1"/>
    </source>
</evidence>
<accession>A0A6G0W2I2</accession>
<dbReference type="Proteomes" id="UP000478052">
    <property type="component" value="Unassembled WGS sequence"/>
</dbReference>
<dbReference type="AlphaFoldDB" id="A0A6G0W2I2"/>
<comment type="caution">
    <text evidence="1">The sequence shown here is derived from an EMBL/GenBank/DDBJ whole genome shotgun (WGS) entry which is preliminary data.</text>
</comment>
<keyword evidence="2" id="KW-1185">Reference proteome</keyword>
<proteinExistence type="predicted"/>
<reference evidence="1 2" key="1">
    <citation type="submission" date="2019-08" db="EMBL/GenBank/DDBJ databases">
        <title>Whole genome of Aphis craccivora.</title>
        <authorList>
            <person name="Voronova N.V."/>
            <person name="Shulinski R.S."/>
            <person name="Bandarenka Y.V."/>
            <person name="Zhorov D.G."/>
            <person name="Warner D."/>
        </authorList>
    </citation>
    <scope>NUCLEOTIDE SEQUENCE [LARGE SCALE GENOMIC DNA]</scope>
    <source>
        <strain evidence="1">180601</strain>
        <tissue evidence="1">Whole Body</tissue>
    </source>
</reference>
<sequence>MVRATSKCTSLAPGPDGIPYCFIHNLPTSALVSIVTVFNKIWSSG</sequence>
<gene>
    <name evidence="1" type="ORF">FWK35_00034635</name>
</gene>
<name>A0A6G0W2I2_APHCR</name>
<organism evidence="1 2">
    <name type="scientific">Aphis craccivora</name>
    <name type="common">Cowpea aphid</name>
    <dbReference type="NCBI Taxonomy" id="307492"/>
    <lineage>
        <taxon>Eukaryota</taxon>
        <taxon>Metazoa</taxon>
        <taxon>Ecdysozoa</taxon>
        <taxon>Arthropoda</taxon>
        <taxon>Hexapoda</taxon>
        <taxon>Insecta</taxon>
        <taxon>Pterygota</taxon>
        <taxon>Neoptera</taxon>
        <taxon>Paraneoptera</taxon>
        <taxon>Hemiptera</taxon>
        <taxon>Sternorrhyncha</taxon>
        <taxon>Aphidomorpha</taxon>
        <taxon>Aphidoidea</taxon>
        <taxon>Aphididae</taxon>
        <taxon>Aphidini</taxon>
        <taxon>Aphis</taxon>
        <taxon>Aphis</taxon>
    </lineage>
</organism>
<protein>
    <submittedName>
        <fullName evidence="1">Uncharacterized protein</fullName>
    </submittedName>
</protein>
<feature type="non-terminal residue" evidence="1">
    <location>
        <position position="45"/>
    </location>
</feature>